<dbReference type="InterPro" id="IPR016181">
    <property type="entry name" value="Acyl_CoA_acyltransferase"/>
</dbReference>
<evidence type="ECO:0000259" key="3">
    <source>
        <dbReference type="PROSITE" id="PS51186"/>
    </source>
</evidence>
<feature type="domain" description="N-acetyltransferase" evidence="3">
    <location>
        <begin position="20"/>
        <end position="168"/>
    </location>
</feature>
<dbReference type="GO" id="GO:0031415">
    <property type="term" value="C:NatA complex"/>
    <property type="evidence" value="ECO:0007669"/>
    <property type="project" value="InterPro"/>
</dbReference>
<evidence type="ECO:0000313" key="4">
    <source>
        <dbReference type="EMBL" id="ALO66806.1"/>
    </source>
</evidence>
<dbReference type="InterPro" id="IPR000182">
    <property type="entry name" value="GNAT_dom"/>
</dbReference>
<keyword evidence="2" id="KW-0012">Acyltransferase</keyword>
<dbReference type="SUPFAM" id="SSF55729">
    <property type="entry name" value="Acyl-CoA N-acyltransferases (Nat)"/>
    <property type="match status" value="1"/>
</dbReference>
<gene>
    <name evidence="4" type="ORF">AS189_10225</name>
</gene>
<sequence length="168" mass="18503">MTDMVTLIAKTTPLERELKTASRTVQETDITRLGELYFTAYDTGVAAESLEAAMADMRASYAGKYGELLPDASHVALDEDGKIVAAVLVVEHALGNDTPDAPFIIELITDREHRRRGLAEDLVLATLDTLFNNGHKDVALRVEANNSAALALYLSLDFHRWSPEEEED</sequence>
<dbReference type="PROSITE" id="PS51186">
    <property type="entry name" value="GNAT"/>
    <property type="match status" value="1"/>
</dbReference>
<keyword evidence="1 4" id="KW-0808">Transferase</keyword>
<name>A0A0S2LZP4_9MICC</name>
<dbReference type="PANTHER" id="PTHR23091:SF4">
    <property type="entry name" value="N-TERMINAL AMINO-ACID N(ALPHA)-ACETYLTRANSFERASE NATA"/>
    <property type="match status" value="1"/>
</dbReference>
<evidence type="ECO:0000256" key="2">
    <source>
        <dbReference type="ARBA" id="ARBA00023315"/>
    </source>
</evidence>
<dbReference type="AlphaFoldDB" id="A0A0S2LZP4"/>
<dbReference type="OrthoDB" id="3252279at2"/>
<accession>A0A0S2LZP4</accession>
<proteinExistence type="predicted"/>
<protein>
    <submittedName>
        <fullName evidence="4">Acetyltransferase</fullName>
    </submittedName>
</protein>
<dbReference type="CDD" id="cd04301">
    <property type="entry name" value="NAT_SF"/>
    <property type="match status" value="1"/>
</dbReference>
<dbReference type="GO" id="GO:0004596">
    <property type="term" value="F:protein-N-terminal amino-acid acetyltransferase activity"/>
    <property type="evidence" value="ECO:0007669"/>
    <property type="project" value="InterPro"/>
</dbReference>
<reference evidence="4 5" key="2">
    <citation type="journal article" date="2016" name="J. Biotechnol.">
        <title>Complete genome sequence of Arthrobacter alpinus ERGS4:06, a yellow pigmented bacterium tolerant to cold and radiations isolated from Sikkim Himalaya.</title>
        <authorList>
            <person name="Kumar R."/>
            <person name="Singh D."/>
            <person name="Swarnkar M.K."/>
            <person name="Singh A.K."/>
            <person name="Kumar S."/>
        </authorList>
    </citation>
    <scope>NUCLEOTIDE SEQUENCE [LARGE SCALE GENOMIC DNA]</scope>
    <source>
        <strain evidence="4 5">ERGS4:06</strain>
    </source>
</reference>
<evidence type="ECO:0000256" key="1">
    <source>
        <dbReference type="ARBA" id="ARBA00022679"/>
    </source>
</evidence>
<dbReference type="Gene3D" id="3.40.630.30">
    <property type="match status" value="1"/>
</dbReference>
<organism evidence="4 5">
    <name type="scientific">Arthrobacter alpinus</name>
    <dbReference type="NCBI Taxonomy" id="656366"/>
    <lineage>
        <taxon>Bacteria</taxon>
        <taxon>Bacillati</taxon>
        <taxon>Actinomycetota</taxon>
        <taxon>Actinomycetes</taxon>
        <taxon>Micrococcales</taxon>
        <taxon>Micrococcaceae</taxon>
        <taxon>Arthrobacter</taxon>
    </lineage>
</organism>
<dbReference type="InterPro" id="IPR045047">
    <property type="entry name" value="Ard1-like"/>
</dbReference>
<dbReference type="PANTHER" id="PTHR23091">
    <property type="entry name" value="N-TERMINAL ACETYLTRANSFERASE"/>
    <property type="match status" value="1"/>
</dbReference>
<dbReference type="Pfam" id="PF00583">
    <property type="entry name" value="Acetyltransf_1"/>
    <property type="match status" value="1"/>
</dbReference>
<dbReference type="EMBL" id="CP013200">
    <property type="protein sequence ID" value="ALO66806.1"/>
    <property type="molecule type" value="Genomic_DNA"/>
</dbReference>
<dbReference type="Proteomes" id="UP000059574">
    <property type="component" value="Chromosome"/>
</dbReference>
<evidence type="ECO:0000313" key="5">
    <source>
        <dbReference type="Proteomes" id="UP000059574"/>
    </source>
</evidence>
<dbReference type="RefSeq" id="WP_062288332.1">
    <property type="nucleotide sequence ID" value="NZ_CP013200.1"/>
</dbReference>
<reference evidence="5" key="1">
    <citation type="submission" date="2015-11" db="EMBL/GenBank/DDBJ databases">
        <authorList>
            <person name="Kumar R."/>
            <person name="Singh D."/>
            <person name="Swarnkar M.K."/>
            <person name="Singh A.K."/>
            <person name="Kumar S."/>
        </authorList>
    </citation>
    <scope>NUCLEOTIDE SEQUENCE [LARGE SCALE GENOMIC DNA]</scope>
    <source>
        <strain evidence="5">ERGS4:06</strain>
    </source>
</reference>